<evidence type="ECO:0000313" key="2">
    <source>
        <dbReference type="EMBL" id="RGJ00001.1"/>
    </source>
</evidence>
<dbReference type="AlphaFoldDB" id="A0A374P2Q6"/>
<sequence>MIVPANAETGRKSIMDWIKRKRGEIVLAAVVVLMIAAICIYNRANPITYTMYENGTINYVKARVLEVTDQQLEPVEEAEGRWLGTQELKVELLNKGHSGDIITVVNYLSTTHNVYAKKGQPLIIKADCPEGVEPFYSVYNYDRTSGLIMTGIVFMVCMVLVGRGKGVKSILSLAFTMFFIIAFLLPMIYRGHSPVLLSILTILVSTAVSMLLLNGYSAKTLTAIASTMAGVLVAAGAFAVITAVLHLDGYNESQAEELLLISENTGLKIRYILFAGILIASLGAVMDMCMSIAASLFEMKHQNPSMDFKAIVKAGYAIGRDMIGTMCATLVLAFTGTALTMMLVLISYGVQPEQLMNSDYIAIEAAHSLSGSLAVILCVPVTSFLSAYVLERNNKTK</sequence>
<dbReference type="PANTHER" id="PTHR41771">
    <property type="entry name" value="MEMBRANE PROTEIN-RELATED"/>
    <property type="match status" value="1"/>
</dbReference>
<feature type="transmembrane region" description="Helical" evidence="1">
    <location>
        <begin position="144"/>
        <end position="162"/>
    </location>
</feature>
<comment type="caution">
    <text evidence="2">The sequence shown here is derived from an EMBL/GenBank/DDBJ whole genome shotgun (WGS) entry which is preliminary data.</text>
</comment>
<feature type="transmembrane region" description="Helical" evidence="1">
    <location>
        <begin position="169"/>
        <end position="189"/>
    </location>
</feature>
<keyword evidence="1" id="KW-1133">Transmembrane helix</keyword>
<dbReference type="InterPro" id="IPR012507">
    <property type="entry name" value="YibE_F"/>
</dbReference>
<feature type="transmembrane region" description="Helical" evidence="1">
    <location>
        <begin position="25"/>
        <end position="44"/>
    </location>
</feature>
<keyword evidence="1" id="KW-0472">Membrane</keyword>
<protein>
    <submittedName>
        <fullName evidence="2">YibE/F family protein</fullName>
    </submittedName>
</protein>
<feature type="transmembrane region" description="Helical" evidence="1">
    <location>
        <begin position="269"/>
        <end position="297"/>
    </location>
</feature>
<dbReference type="EMBL" id="QSON01000012">
    <property type="protein sequence ID" value="RGJ00001.1"/>
    <property type="molecule type" value="Genomic_DNA"/>
</dbReference>
<feature type="transmembrane region" description="Helical" evidence="1">
    <location>
        <begin position="195"/>
        <end position="216"/>
    </location>
</feature>
<dbReference type="Proteomes" id="UP000263014">
    <property type="component" value="Unassembled WGS sequence"/>
</dbReference>
<evidence type="ECO:0000313" key="3">
    <source>
        <dbReference type="Proteomes" id="UP000263014"/>
    </source>
</evidence>
<feature type="transmembrane region" description="Helical" evidence="1">
    <location>
        <begin position="228"/>
        <end position="249"/>
    </location>
</feature>
<feature type="transmembrane region" description="Helical" evidence="1">
    <location>
        <begin position="323"/>
        <end position="349"/>
    </location>
</feature>
<gene>
    <name evidence="2" type="ORF">DXD79_22930</name>
</gene>
<feature type="transmembrane region" description="Helical" evidence="1">
    <location>
        <begin position="369"/>
        <end position="390"/>
    </location>
</feature>
<keyword evidence="1" id="KW-0812">Transmembrane</keyword>
<evidence type="ECO:0000256" key="1">
    <source>
        <dbReference type="SAM" id="Phobius"/>
    </source>
</evidence>
<proteinExistence type="predicted"/>
<dbReference type="PANTHER" id="PTHR41771:SF1">
    <property type="entry name" value="MEMBRANE PROTEIN"/>
    <property type="match status" value="1"/>
</dbReference>
<reference evidence="2 3" key="1">
    <citation type="submission" date="2018-08" db="EMBL/GenBank/DDBJ databases">
        <title>A genome reference for cultivated species of the human gut microbiota.</title>
        <authorList>
            <person name="Zou Y."/>
            <person name="Xue W."/>
            <person name="Luo G."/>
        </authorList>
    </citation>
    <scope>NUCLEOTIDE SEQUENCE [LARGE SCALE GENOMIC DNA]</scope>
    <source>
        <strain evidence="2 3">TM09-12</strain>
    </source>
</reference>
<dbReference type="Pfam" id="PF07907">
    <property type="entry name" value="YibE_F"/>
    <property type="match status" value="1"/>
</dbReference>
<accession>A0A374P2Q6</accession>
<organism evidence="2 3">
    <name type="scientific">Hungatella hathewayi</name>
    <dbReference type="NCBI Taxonomy" id="154046"/>
    <lineage>
        <taxon>Bacteria</taxon>
        <taxon>Bacillati</taxon>
        <taxon>Bacillota</taxon>
        <taxon>Clostridia</taxon>
        <taxon>Lachnospirales</taxon>
        <taxon>Lachnospiraceae</taxon>
        <taxon>Hungatella</taxon>
    </lineage>
</organism>
<name>A0A374P2Q6_9FIRM</name>